<proteinExistence type="predicted"/>
<dbReference type="AlphaFoldDB" id="A0A1V3X4U0"/>
<evidence type="ECO:0000313" key="1">
    <source>
        <dbReference type="EMBL" id="OOK74165.1"/>
    </source>
</evidence>
<accession>A0A1V3X4U0</accession>
<protein>
    <submittedName>
        <fullName evidence="1">Uncharacterized protein</fullName>
    </submittedName>
</protein>
<organism evidence="1 2">
    <name type="scientific">Mycobacterium kansasii</name>
    <dbReference type="NCBI Taxonomy" id="1768"/>
    <lineage>
        <taxon>Bacteria</taxon>
        <taxon>Bacillati</taxon>
        <taxon>Actinomycetota</taxon>
        <taxon>Actinomycetes</taxon>
        <taxon>Mycobacteriales</taxon>
        <taxon>Mycobacteriaceae</taxon>
        <taxon>Mycobacterium</taxon>
    </lineage>
</organism>
<comment type="caution">
    <text evidence="1">The sequence shown here is derived from an EMBL/GenBank/DDBJ whole genome shotgun (WGS) entry which is preliminary data.</text>
</comment>
<dbReference type="Proteomes" id="UP000189229">
    <property type="component" value="Unassembled WGS sequence"/>
</dbReference>
<gene>
    <name evidence="1" type="ORF">BZL30_4501</name>
</gene>
<evidence type="ECO:0000313" key="2">
    <source>
        <dbReference type="Proteomes" id="UP000189229"/>
    </source>
</evidence>
<sequence length="84" mass="8958">MLDPASTPELKNLPAGVARVVVAADDAARPIEQWVLGSPVTVDLGGAVYNLGVITAVDETRRWIVVDLINPLLVQQDARLITTV</sequence>
<dbReference type="EMBL" id="MVBM01000004">
    <property type="protein sequence ID" value="OOK74165.1"/>
    <property type="molecule type" value="Genomic_DNA"/>
</dbReference>
<reference evidence="1 2" key="1">
    <citation type="submission" date="2017-02" db="EMBL/GenBank/DDBJ databases">
        <title>Complete genome sequences of Mycobacterium kansasii strains isolated from rhesus macaques.</title>
        <authorList>
            <person name="Panda A."/>
            <person name="Nagaraj S."/>
            <person name="Zhao X."/>
            <person name="Tettelin H."/>
            <person name="Detolla L.J."/>
        </authorList>
    </citation>
    <scope>NUCLEOTIDE SEQUENCE [LARGE SCALE GENOMIC DNA]</scope>
    <source>
        <strain evidence="1 2">11-3813</strain>
    </source>
</reference>
<name>A0A1V3X4U0_MYCKA</name>